<dbReference type="InterPro" id="IPR037066">
    <property type="entry name" value="Plug_dom_sf"/>
</dbReference>
<comment type="caution">
    <text evidence="10">The sequence shown here is derived from an EMBL/GenBank/DDBJ whole genome shotgun (WGS) entry which is preliminary data.</text>
</comment>
<reference evidence="10" key="1">
    <citation type="journal article" date="2020" name="mSystems">
        <title>Genome- and Community-Level Interaction Insights into Carbon Utilization and Element Cycling Functions of Hydrothermarchaeota in Hydrothermal Sediment.</title>
        <authorList>
            <person name="Zhou Z."/>
            <person name="Liu Y."/>
            <person name="Xu W."/>
            <person name="Pan J."/>
            <person name="Luo Z.H."/>
            <person name="Li M."/>
        </authorList>
    </citation>
    <scope>NUCLEOTIDE SEQUENCE [LARGE SCALE GENOMIC DNA]</scope>
    <source>
        <strain evidence="10">HyVt-76</strain>
    </source>
</reference>
<dbReference type="GO" id="GO:0009279">
    <property type="term" value="C:cell outer membrane"/>
    <property type="evidence" value="ECO:0007669"/>
    <property type="project" value="UniProtKB-SubCell"/>
</dbReference>
<dbReference type="Pfam" id="PF07715">
    <property type="entry name" value="Plug"/>
    <property type="match status" value="1"/>
</dbReference>
<keyword evidence="10" id="KW-0675">Receptor</keyword>
<dbReference type="Gene3D" id="2.60.40.1120">
    <property type="entry name" value="Carboxypeptidase-like, regulatory domain"/>
    <property type="match status" value="1"/>
</dbReference>
<evidence type="ECO:0000256" key="6">
    <source>
        <dbReference type="ARBA" id="ARBA00023136"/>
    </source>
</evidence>
<feature type="non-terminal residue" evidence="10">
    <location>
        <position position="708"/>
    </location>
</feature>
<evidence type="ECO:0000256" key="5">
    <source>
        <dbReference type="ARBA" id="ARBA00022729"/>
    </source>
</evidence>
<keyword evidence="7 8" id="KW-0998">Cell outer membrane</keyword>
<protein>
    <submittedName>
        <fullName evidence="10">TonB-dependent receptor</fullName>
    </submittedName>
</protein>
<gene>
    <name evidence="10" type="ORF">ENL21_09845</name>
</gene>
<dbReference type="Pfam" id="PF13715">
    <property type="entry name" value="CarbopepD_reg_2"/>
    <property type="match status" value="1"/>
</dbReference>
<evidence type="ECO:0000256" key="8">
    <source>
        <dbReference type="PROSITE-ProRule" id="PRU01360"/>
    </source>
</evidence>
<proteinExistence type="inferred from homology"/>
<dbReference type="Gene3D" id="2.170.130.10">
    <property type="entry name" value="TonB-dependent receptor, plug domain"/>
    <property type="match status" value="1"/>
</dbReference>
<keyword evidence="6 8" id="KW-0472">Membrane</keyword>
<dbReference type="SUPFAM" id="SSF56935">
    <property type="entry name" value="Porins"/>
    <property type="match status" value="1"/>
</dbReference>
<keyword evidence="5" id="KW-0732">Signal</keyword>
<dbReference type="SUPFAM" id="SSF49464">
    <property type="entry name" value="Carboxypeptidase regulatory domain-like"/>
    <property type="match status" value="1"/>
</dbReference>
<evidence type="ECO:0000256" key="1">
    <source>
        <dbReference type="ARBA" id="ARBA00004571"/>
    </source>
</evidence>
<comment type="similarity">
    <text evidence="8">Belongs to the TonB-dependent receptor family.</text>
</comment>
<dbReference type="Gene3D" id="2.40.170.20">
    <property type="entry name" value="TonB-dependent receptor, beta-barrel domain"/>
    <property type="match status" value="1"/>
</dbReference>
<dbReference type="PROSITE" id="PS52016">
    <property type="entry name" value="TONB_DEPENDENT_REC_3"/>
    <property type="match status" value="1"/>
</dbReference>
<accession>A0A7V5H569</accession>
<evidence type="ECO:0000259" key="9">
    <source>
        <dbReference type="Pfam" id="PF07715"/>
    </source>
</evidence>
<dbReference type="InterPro" id="IPR008969">
    <property type="entry name" value="CarboxyPept-like_regulatory"/>
</dbReference>
<evidence type="ECO:0000256" key="4">
    <source>
        <dbReference type="ARBA" id="ARBA00022692"/>
    </source>
</evidence>
<comment type="subcellular location">
    <subcellularLocation>
        <location evidence="1 8">Cell outer membrane</location>
        <topology evidence="1 8">Multi-pass membrane protein</topology>
    </subcellularLocation>
</comment>
<keyword evidence="4 8" id="KW-0812">Transmembrane</keyword>
<dbReference type="InterPro" id="IPR036942">
    <property type="entry name" value="Beta-barrel_TonB_sf"/>
</dbReference>
<keyword evidence="3 8" id="KW-1134">Transmembrane beta strand</keyword>
<dbReference type="InterPro" id="IPR039426">
    <property type="entry name" value="TonB-dep_rcpt-like"/>
</dbReference>
<dbReference type="Proteomes" id="UP000886111">
    <property type="component" value="Unassembled WGS sequence"/>
</dbReference>
<evidence type="ECO:0000313" key="10">
    <source>
        <dbReference type="EMBL" id="HHE56074.1"/>
    </source>
</evidence>
<dbReference type="GO" id="GO:0015344">
    <property type="term" value="F:siderophore uptake transmembrane transporter activity"/>
    <property type="evidence" value="ECO:0007669"/>
    <property type="project" value="TreeGrafter"/>
</dbReference>
<dbReference type="GO" id="GO:0044718">
    <property type="term" value="P:siderophore transmembrane transport"/>
    <property type="evidence" value="ECO:0007669"/>
    <property type="project" value="TreeGrafter"/>
</dbReference>
<dbReference type="PANTHER" id="PTHR30069">
    <property type="entry name" value="TONB-DEPENDENT OUTER MEMBRANE RECEPTOR"/>
    <property type="match status" value="1"/>
</dbReference>
<evidence type="ECO:0000256" key="2">
    <source>
        <dbReference type="ARBA" id="ARBA00022448"/>
    </source>
</evidence>
<keyword evidence="2 8" id="KW-0813">Transport</keyword>
<organism evidence="10">
    <name type="scientific">Caldithrix abyssi</name>
    <dbReference type="NCBI Taxonomy" id="187145"/>
    <lineage>
        <taxon>Bacteria</taxon>
        <taxon>Pseudomonadati</taxon>
        <taxon>Calditrichota</taxon>
        <taxon>Calditrichia</taxon>
        <taxon>Calditrichales</taxon>
        <taxon>Calditrichaceae</taxon>
        <taxon>Caldithrix</taxon>
    </lineage>
</organism>
<evidence type="ECO:0000256" key="7">
    <source>
        <dbReference type="ARBA" id="ARBA00023237"/>
    </source>
</evidence>
<dbReference type="AlphaFoldDB" id="A0A7V5H569"/>
<dbReference type="PANTHER" id="PTHR30069:SF29">
    <property type="entry name" value="HEMOGLOBIN AND HEMOGLOBIN-HAPTOGLOBIN-BINDING PROTEIN 1-RELATED"/>
    <property type="match status" value="1"/>
</dbReference>
<name>A0A7V5H569_CALAY</name>
<dbReference type="InterPro" id="IPR012910">
    <property type="entry name" value="Plug_dom"/>
</dbReference>
<feature type="domain" description="TonB-dependent receptor plug" evidence="9">
    <location>
        <begin position="152"/>
        <end position="225"/>
    </location>
</feature>
<dbReference type="EMBL" id="DRTD01000742">
    <property type="protein sequence ID" value="HHE56074.1"/>
    <property type="molecule type" value="Genomic_DNA"/>
</dbReference>
<evidence type="ECO:0000256" key="3">
    <source>
        <dbReference type="ARBA" id="ARBA00022452"/>
    </source>
</evidence>
<sequence>MKGLPLVNKLLFVILILSALLKFQLNATTIFGFVKDKESGEPLYLVNIWIKGTSIGTTSNEKGYYVLTDIPTGKQIVVFSYIGYQPLKQKFNFKSNEEIRFDVSLKPSLLTAEKIVTTAKREDNIKEIKPGQVTLNARQIRYLPQIAEPDLFRTLQMLPGVATLSDFSAGLYIRGGSPDQNLILLDQIDVYNPNHLFGFFSTFNADALKSVELLKGGFPAQFGGRLSSVLNVQNKDGNRQRFGGLGRISLISSSLTLEGPWSHGSWMLSGRRTYLELVAKLLDLDLPYYFYDSHGKVNFDLDKNNRATLSFYLGDDKLDLSNSGININLLWGNRTFSANWMHLFSGQLYSNFVVAASRFRSRTKVDFDNVAFGLFNRIDDLSVKGMLTYAPGIKHTIDLGMEVKYLIFQLNNLIVDEEYKNEYHGIYSAFYLQDNIKLNALTALQPGLRISYYSKGNYFRLEPRVALRRFLSRDVQFTLAYGKYFQYLNLVQRGGLSFADIWFPVDQTFKPGHADHFILGLKYDVLENLSIDMEAYYKKYFNVAEYREFRSADESLENQTAAQNFLPGKGHAYGIDLLLKNNVWLFNGWLGYSLAWTKRKTENYNFGLEYYPTFDRRHTVTLVQNFNFWKNWKFNLAYKYGSGQPFTQPTARFAALTPDGRLYYYPLYGRKNMYRLPNYHRLDIGLFKQWTILGLPVEFYVQVINVFD</sequence>